<evidence type="ECO:0000313" key="3">
    <source>
        <dbReference type="Proteomes" id="UP000235661"/>
    </source>
</evidence>
<dbReference type="EMBL" id="PNGI01000006">
    <property type="protein sequence ID" value="PMC10669.1"/>
    <property type="molecule type" value="Genomic_DNA"/>
</dbReference>
<dbReference type="Proteomes" id="UP000235661">
    <property type="component" value="Unassembled WGS sequence"/>
</dbReference>
<evidence type="ECO:0000313" key="2">
    <source>
        <dbReference type="EMBL" id="PMC10669.1"/>
    </source>
</evidence>
<reference evidence="2 3" key="1">
    <citation type="submission" date="2017-09" db="EMBL/GenBank/DDBJ databases">
        <title>Bacterial strain isolated from the female urinary microbiota.</title>
        <authorList>
            <person name="Thomas-White K."/>
            <person name="Kumar N."/>
            <person name="Forster S."/>
            <person name="Putonti C."/>
            <person name="Lawley T."/>
            <person name="Wolfe A.J."/>
        </authorList>
    </citation>
    <scope>NUCLEOTIDE SEQUENCE [LARGE SCALE GENOMIC DNA]</scope>
    <source>
        <strain evidence="2 3">UMB0818</strain>
    </source>
</reference>
<gene>
    <name evidence="2" type="ORF">CJ232_03980</name>
</gene>
<dbReference type="STRING" id="1122992.GCA_000455445_01300"/>
<dbReference type="AlphaFoldDB" id="A0A2N6Q6N7"/>
<organism evidence="2 3">
    <name type="scientific">Hoylesella timonensis</name>
    <dbReference type="NCBI Taxonomy" id="386414"/>
    <lineage>
        <taxon>Bacteria</taxon>
        <taxon>Pseudomonadati</taxon>
        <taxon>Bacteroidota</taxon>
        <taxon>Bacteroidia</taxon>
        <taxon>Bacteroidales</taxon>
        <taxon>Prevotellaceae</taxon>
        <taxon>Hoylesella</taxon>
    </lineage>
</organism>
<keyword evidence="1" id="KW-1133">Transmembrane helix</keyword>
<comment type="caution">
    <text evidence="2">The sequence shown here is derived from an EMBL/GenBank/DDBJ whole genome shotgun (WGS) entry which is preliminary data.</text>
</comment>
<sequence>MIHVLPIQQNSLFPILGIFTILDKSISLFLSYYFTKKRPFKIFKIEKINRQTTNKNALI</sequence>
<protein>
    <submittedName>
        <fullName evidence="2">Uncharacterized protein</fullName>
    </submittedName>
</protein>
<keyword evidence="1" id="KW-0812">Transmembrane</keyword>
<name>A0A2N6Q6N7_9BACT</name>
<accession>A0A2N6Q6N7</accession>
<proteinExistence type="predicted"/>
<keyword evidence="1" id="KW-0472">Membrane</keyword>
<evidence type="ECO:0000256" key="1">
    <source>
        <dbReference type="SAM" id="Phobius"/>
    </source>
</evidence>
<feature type="transmembrane region" description="Helical" evidence="1">
    <location>
        <begin position="12"/>
        <end position="34"/>
    </location>
</feature>